<organism evidence="2 3">
    <name type="scientific">Porphyromonas loveana</name>
    <dbReference type="NCBI Taxonomy" id="1884669"/>
    <lineage>
        <taxon>Bacteria</taxon>
        <taxon>Pseudomonadati</taxon>
        <taxon>Bacteroidota</taxon>
        <taxon>Bacteroidia</taxon>
        <taxon>Bacteroidales</taxon>
        <taxon>Porphyromonadaceae</taxon>
        <taxon>Porphyromonas</taxon>
    </lineage>
</organism>
<evidence type="ECO:0000313" key="2">
    <source>
        <dbReference type="EMBL" id="PVZ12170.1"/>
    </source>
</evidence>
<dbReference type="EMBL" id="QEKY01000005">
    <property type="protein sequence ID" value="PVZ12170.1"/>
    <property type="molecule type" value="Genomic_DNA"/>
</dbReference>
<proteinExistence type="predicted"/>
<sequence length="338" mass="37568">MLPFVQSFSVYDALCESGQSQGMNAKNYLCPSKKMEMNKEHYAAIDVGSNAVRLLIKCVNSEEAEEPLSKVLLLRVPLRLGEDSFNKGYIGEEKTDNMIRLMRAYSEMMKIYRVRDYRACATSAMRDASNGKELVGLIREETGIAIDIIDGDEEARLVSDNNIERLIADGANYLYLDVGGGSTELTLFSQSEVKHSHSFNIGTVRLLSGKVQPETWAAFCSELETITEQYAELSIIGTGGNINRLVRLSGSDRGSSRYGVMPVEALRNTYELLKPISTEERMVRFHLKPDRADVIIPAAEIFLKVADITGARNIIAPVIGLADGIVEDLYMRHQPKLS</sequence>
<protein>
    <submittedName>
        <fullName evidence="2">Exopolyphosphatase/guanosine-5'-triphosphate, 3'-diphosphate pyrophosphatase</fullName>
    </submittedName>
</protein>
<dbReference type="Gene3D" id="3.30.420.40">
    <property type="match status" value="1"/>
</dbReference>
<gene>
    <name evidence="2" type="ORF">C7382_10557</name>
</gene>
<dbReference type="Proteomes" id="UP000245462">
    <property type="component" value="Unassembled WGS sequence"/>
</dbReference>
<dbReference type="InterPro" id="IPR003695">
    <property type="entry name" value="Ppx_GppA_N"/>
</dbReference>
<keyword evidence="3" id="KW-1185">Reference proteome</keyword>
<feature type="domain" description="Ppx/GppA phosphatase N-terminal" evidence="1">
    <location>
        <begin position="68"/>
        <end position="330"/>
    </location>
</feature>
<evidence type="ECO:0000313" key="3">
    <source>
        <dbReference type="Proteomes" id="UP000245462"/>
    </source>
</evidence>
<dbReference type="SUPFAM" id="SSF53067">
    <property type="entry name" value="Actin-like ATPase domain"/>
    <property type="match status" value="2"/>
</dbReference>
<dbReference type="AlphaFoldDB" id="A0A2U1FJI8"/>
<dbReference type="InterPro" id="IPR043129">
    <property type="entry name" value="ATPase_NBD"/>
</dbReference>
<accession>A0A2U1FJI8</accession>
<dbReference type="PANTHER" id="PTHR30005">
    <property type="entry name" value="EXOPOLYPHOSPHATASE"/>
    <property type="match status" value="1"/>
</dbReference>
<dbReference type="Gene3D" id="3.30.420.150">
    <property type="entry name" value="Exopolyphosphatase. Domain 2"/>
    <property type="match status" value="1"/>
</dbReference>
<dbReference type="GO" id="GO:0016462">
    <property type="term" value="F:pyrophosphatase activity"/>
    <property type="evidence" value="ECO:0007669"/>
    <property type="project" value="TreeGrafter"/>
</dbReference>
<dbReference type="PANTHER" id="PTHR30005:SF0">
    <property type="entry name" value="RETROGRADE REGULATION PROTEIN 2"/>
    <property type="match status" value="1"/>
</dbReference>
<evidence type="ECO:0000259" key="1">
    <source>
        <dbReference type="Pfam" id="PF02541"/>
    </source>
</evidence>
<dbReference type="Pfam" id="PF02541">
    <property type="entry name" value="Ppx-GppA"/>
    <property type="match status" value="1"/>
</dbReference>
<comment type="caution">
    <text evidence="2">The sequence shown here is derived from an EMBL/GenBank/DDBJ whole genome shotgun (WGS) entry which is preliminary data.</text>
</comment>
<dbReference type="InterPro" id="IPR050273">
    <property type="entry name" value="GppA/Ppx_hydrolase"/>
</dbReference>
<name>A0A2U1FJI8_9PORP</name>
<reference evidence="2 3" key="1">
    <citation type="submission" date="2018-04" db="EMBL/GenBank/DDBJ databases">
        <title>Genomic Encyclopedia of Type Strains, Phase IV (KMG-IV): sequencing the most valuable type-strain genomes for metagenomic binning, comparative biology and taxonomic classification.</title>
        <authorList>
            <person name="Goeker M."/>
        </authorList>
    </citation>
    <scope>NUCLEOTIDE SEQUENCE [LARGE SCALE GENOMIC DNA]</scope>
    <source>
        <strain evidence="2 3">DSM 28520</strain>
    </source>
</reference>
<dbReference type="CDD" id="cd24006">
    <property type="entry name" value="ASKHA_NBD_PPX_GppA"/>
    <property type="match status" value="1"/>
</dbReference>